<feature type="domain" description="SGNH hydrolase-type esterase" evidence="1">
    <location>
        <begin position="36"/>
        <end position="265"/>
    </location>
</feature>
<dbReference type="AlphaFoldDB" id="Q2SNQ7"/>
<dbReference type="Gene3D" id="3.40.50.1110">
    <property type="entry name" value="SGNH hydrolase"/>
    <property type="match status" value="1"/>
</dbReference>
<dbReference type="OrthoDB" id="6194308at2"/>
<organism evidence="2 3">
    <name type="scientific">Hahella chejuensis (strain KCTC 2396)</name>
    <dbReference type="NCBI Taxonomy" id="349521"/>
    <lineage>
        <taxon>Bacteria</taxon>
        <taxon>Pseudomonadati</taxon>
        <taxon>Pseudomonadota</taxon>
        <taxon>Gammaproteobacteria</taxon>
        <taxon>Oceanospirillales</taxon>
        <taxon>Hahellaceae</taxon>
        <taxon>Hahella</taxon>
    </lineage>
</organism>
<name>Q2SNQ7_HAHCH</name>
<sequence length="291" mass="33512">MARQIGQHYISGNLNEFIDSVRRGLRREYPNILLEGDSWFDYPGRGWGALNAPNNIFEAIAMLDPLGANWLDLAISGATTLQMQPHLQHYRRLKHAHVRLDYVFISAGGNDIFANLAPILVPYEPGLTMQQSLRQDILNTVLSSITEFYKRSLEMRDLYHPHATVVSHGYSAPLSRERGWKLFLYLRSGPWISSVFELHGYPSIDESPLRHDIIRTIHGRLSNAIAETLAQHENTLFYDAQTRRLNLAGKKFWADEIHLSAMGYKNFGADFIRFLEENQDYAWRRKQTIKA</sequence>
<evidence type="ECO:0000313" key="2">
    <source>
        <dbReference type="EMBL" id="ABC27717.1"/>
    </source>
</evidence>
<gene>
    <name evidence="2" type="ordered locus">HCH_00824</name>
</gene>
<accession>Q2SNQ7</accession>
<dbReference type="HOGENOM" id="CLU_1007530_0_0_6"/>
<dbReference type="eggNOG" id="COG2755">
    <property type="taxonomic scope" value="Bacteria"/>
</dbReference>
<proteinExistence type="predicted"/>
<dbReference type="STRING" id="349521.HCH_00824"/>
<evidence type="ECO:0000313" key="3">
    <source>
        <dbReference type="Proteomes" id="UP000000238"/>
    </source>
</evidence>
<protein>
    <recommendedName>
        <fullName evidence="1">SGNH hydrolase-type esterase domain-containing protein</fullName>
    </recommendedName>
</protein>
<reference evidence="2 3" key="1">
    <citation type="journal article" date="2005" name="Nucleic Acids Res.">
        <title>Genomic blueprint of Hahella chejuensis, a marine microbe producing an algicidal agent.</title>
        <authorList>
            <person name="Jeong H."/>
            <person name="Yim J.H."/>
            <person name="Lee C."/>
            <person name="Choi S.-H."/>
            <person name="Park Y.K."/>
            <person name="Yoon S.H."/>
            <person name="Hur C.-G."/>
            <person name="Kang H.-Y."/>
            <person name="Kim D."/>
            <person name="Lee H.H."/>
            <person name="Park K.H."/>
            <person name="Park S.-H."/>
            <person name="Park H.-S."/>
            <person name="Lee H.K."/>
            <person name="Oh T.K."/>
            <person name="Kim J.F."/>
        </authorList>
    </citation>
    <scope>NUCLEOTIDE SEQUENCE [LARGE SCALE GENOMIC DNA]</scope>
    <source>
        <strain evidence="2 3">KCTC 2396</strain>
    </source>
</reference>
<evidence type="ECO:0000259" key="1">
    <source>
        <dbReference type="Pfam" id="PF13472"/>
    </source>
</evidence>
<keyword evidence="3" id="KW-1185">Reference proteome</keyword>
<dbReference type="GO" id="GO:0016788">
    <property type="term" value="F:hydrolase activity, acting on ester bonds"/>
    <property type="evidence" value="ECO:0007669"/>
    <property type="project" value="UniProtKB-ARBA"/>
</dbReference>
<dbReference type="KEGG" id="hch:HCH_00824"/>
<dbReference type="CDD" id="cd00229">
    <property type="entry name" value="SGNH_hydrolase"/>
    <property type="match status" value="1"/>
</dbReference>
<dbReference type="EMBL" id="CP000155">
    <property type="protein sequence ID" value="ABC27717.1"/>
    <property type="molecule type" value="Genomic_DNA"/>
</dbReference>
<dbReference type="InterPro" id="IPR013830">
    <property type="entry name" value="SGNH_hydro"/>
</dbReference>
<dbReference type="Proteomes" id="UP000000238">
    <property type="component" value="Chromosome"/>
</dbReference>
<dbReference type="SUPFAM" id="SSF52266">
    <property type="entry name" value="SGNH hydrolase"/>
    <property type="match status" value="1"/>
</dbReference>
<dbReference type="InterPro" id="IPR036514">
    <property type="entry name" value="SGNH_hydro_sf"/>
</dbReference>
<dbReference type="RefSeq" id="WP_011394794.1">
    <property type="nucleotide sequence ID" value="NC_007645.1"/>
</dbReference>
<dbReference type="Pfam" id="PF13472">
    <property type="entry name" value="Lipase_GDSL_2"/>
    <property type="match status" value="1"/>
</dbReference>